<dbReference type="OrthoDB" id="683795at2759"/>
<protein>
    <recommendedName>
        <fullName evidence="1">DOG1 domain-containing protein</fullName>
    </recommendedName>
</protein>
<dbReference type="Proteomes" id="UP000250235">
    <property type="component" value="Unassembled WGS sequence"/>
</dbReference>
<sequence>MSTLPHLHPSSPNQESVPASFPEMLKSALFRRNKAAAISKPFKIFYNEWFATLADTILPQLRRALSSVSTSQTLLSAQVDAMHHHLRSYYDNMDLAAVQDVAQCLYPEWRNSIEKPFLWLGDLHPYLFTNLLRSFLDDQESEDGDVLDTIQEIRASRQFVDQRWHVAVAWSSPSKALTTRVDQIECGLRLMVPALAARSRDAQMKLARSVGAELGRRDGVKAAVGEALAVEMEELVGVVVDANRLRKSVLADILTVTSTYQAALFLEALAEFLVGFRDDKLLKEFDKCKMGSS</sequence>
<dbReference type="GO" id="GO:0043565">
    <property type="term" value="F:sequence-specific DNA binding"/>
    <property type="evidence" value="ECO:0007669"/>
    <property type="project" value="InterPro"/>
</dbReference>
<dbReference type="InterPro" id="IPR051886">
    <property type="entry name" value="Seed_Dev/Stress_Resp_Reg"/>
</dbReference>
<accession>A0A2Z7C504</accession>
<dbReference type="EMBL" id="KQ999846">
    <property type="protein sequence ID" value="KZV40991.1"/>
    <property type="molecule type" value="Genomic_DNA"/>
</dbReference>
<dbReference type="GO" id="GO:0006351">
    <property type="term" value="P:DNA-templated transcription"/>
    <property type="evidence" value="ECO:0007669"/>
    <property type="project" value="InterPro"/>
</dbReference>
<reference evidence="2 3" key="1">
    <citation type="journal article" date="2015" name="Proc. Natl. Acad. Sci. U.S.A.">
        <title>The resurrection genome of Boea hygrometrica: A blueprint for survival of dehydration.</title>
        <authorList>
            <person name="Xiao L."/>
            <person name="Yang G."/>
            <person name="Zhang L."/>
            <person name="Yang X."/>
            <person name="Zhao S."/>
            <person name="Ji Z."/>
            <person name="Zhou Q."/>
            <person name="Hu M."/>
            <person name="Wang Y."/>
            <person name="Chen M."/>
            <person name="Xu Y."/>
            <person name="Jin H."/>
            <person name="Xiao X."/>
            <person name="Hu G."/>
            <person name="Bao F."/>
            <person name="Hu Y."/>
            <person name="Wan P."/>
            <person name="Li L."/>
            <person name="Deng X."/>
            <person name="Kuang T."/>
            <person name="Xiang C."/>
            <person name="Zhu J.K."/>
            <person name="Oliver M.J."/>
            <person name="He Y."/>
        </authorList>
    </citation>
    <scope>NUCLEOTIDE SEQUENCE [LARGE SCALE GENOMIC DNA]</scope>
    <source>
        <strain evidence="3">cv. XS01</strain>
    </source>
</reference>
<dbReference type="Pfam" id="PF14144">
    <property type="entry name" value="DOG1"/>
    <property type="match status" value="1"/>
</dbReference>
<keyword evidence="3" id="KW-1185">Reference proteome</keyword>
<evidence type="ECO:0000313" key="3">
    <source>
        <dbReference type="Proteomes" id="UP000250235"/>
    </source>
</evidence>
<gene>
    <name evidence="2" type="ORF">F511_17399</name>
</gene>
<evidence type="ECO:0000259" key="1">
    <source>
        <dbReference type="PROSITE" id="PS51806"/>
    </source>
</evidence>
<name>A0A2Z7C504_9LAMI</name>
<dbReference type="PANTHER" id="PTHR46354:SF9">
    <property type="entry name" value="PROTEIN INAPERTURATE POLLEN1"/>
    <property type="match status" value="1"/>
</dbReference>
<dbReference type="AlphaFoldDB" id="A0A2Z7C504"/>
<feature type="domain" description="DOG1" evidence="1">
    <location>
        <begin position="39"/>
        <end position="286"/>
    </location>
</feature>
<evidence type="ECO:0000313" key="2">
    <source>
        <dbReference type="EMBL" id="KZV40991.1"/>
    </source>
</evidence>
<proteinExistence type="predicted"/>
<dbReference type="PROSITE" id="PS51806">
    <property type="entry name" value="DOG1"/>
    <property type="match status" value="1"/>
</dbReference>
<dbReference type="InterPro" id="IPR025422">
    <property type="entry name" value="TGA_domain"/>
</dbReference>
<dbReference type="PANTHER" id="PTHR46354">
    <property type="entry name" value="DOG1 DOMAIN-CONTAINING PROTEIN"/>
    <property type="match status" value="1"/>
</dbReference>
<organism evidence="2 3">
    <name type="scientific">Dorcoceras hygrometricum</name>
    <dbReference type="NCBI Taxonomy" id="472368"/>
    <lineage>
        <taxon>Eukaryota</taxon>
        <taxon>Viridiplantae</taxon>
        <taxon>Streptophyta</taxon>
        <taxon>Embryophyta</taxon>
        <taxon>Tracheophyta</taxon>
        <taxon>Spermatophyta</taxon>
        <taxon>Magnoliopsida</taxon>
        <taxon>eudicotyledons</taxon>
        <taxon>Gunneridae</taxon>
        <taxon>Pentapetalae</taxon>
        <taxon>asterids</taxon>
        <taxon>lamiids</taxon>
        <taxon>Lamiales</taxon>
        <taxon>Gesneriaceae</taxon>
        <taxon>Didymocarpoideae</taxon>
        <taxon>Trichosporeae</taxon>
        <taxon>Loxocarpinae</taxon>
        <taxon>Dorcoceras</taxon>
    </lineage>
</organism>